<dbReference type="SUPFAM" id="SSF50965">
    <property type="entry name" value="Galactose oxidase, central domain"/>
    <property type="match status" value="1"/>
</dbReference>
<accession>A0A2G5CGP2</accession>
<dbReference type="CDD" id="cd22157">
    <property type="entry name" value="F-box_AtFBW1-like"/>
    <property type="match status" value="1"/>
</dbReference>
<dbReference type="InParanoid" id="A0A2G5CGP2"/>
<dbReference type="NCBIfam" id="TIGR01640">
    <property type="entry name" value="F_box_assoc_1"/>
    <property type="match status" value="1"/>
</dbReference>
<gene>
    <name evidence="2" type="ORF">AQUCO_05500034v1</name>
</gene>
<proteinExistence type="predicted"/>
<evidence type="ECO:0000259" key="1">
    <source>
        <dbReference type="SMART" id="SM00256"/>
    </source>
</evidence>
<evidence type="ECO:0000313" key="3">
    <source>
        <dbReference type="Proteomes" id="UP000230069"/>
    </source>
</evidence>
<sequence>MENIPQEIIITEILTRFPAKSLLRFRCVSKQWFDLITDSSFIKLHLNYAIEGERVNLFLVSKHQNAGRPTPVYSLEVGYSLNKTVNMETNDSLFYDDRVLLGSCNGIVCLLYLDFSLCLLNPSTREYKKVVIPNRPSFGMSDVYGLGYDQTTDDYKLVQFVWPLSNPTEVHVYSLNNVTYTTIPIAPYRFWYKDQRGIYFGGAIYWIAGRYCDSVLVIICFDMKENTFHEMLPPPIAAVAVDNSTLGVLGGKLCYLCRSRYDGNINIWALKNYDISDSWYKLISIGTTSVLPLGCTSNVVPLGLAQSDKLVLKCGRKLVLYDPKGKTFTTDNNYGISPHKIVAIVPYVASLVPLKSGTFITTATPVKSSDRNQQEIEGFCANLPETF</sequence>
<evidence type="ECO:0000313" key="2">
    <source>
        <dbReference type="EMBL" id="PIA30481.1"/>
    </source>
</evidence>
<dbReference type="PANTHER" id="PTHR31672">
    <property type="entry name" value="BNACNNG10540D PROTEIN"/>
    <property type="match status" value="1"/>
</dbReference>
<dbReference type="InterPro" id="IPR011043">
    <property type="entry name" value="Gal_Oxase/kelch_b-propeller"/>
</dbReference>
<dbReference type="Pfam" id="PF00646">
    <property type="entry name" value="F-box"/>
    <property type="match status" value="1"/>
</dbReference>
<dbReference type="InterPro" id="IPR017451">
    <property type="entry name" value="F-box-assoc_interact_dom"/>
</dbReference>
<dbReference type="OrthoDB" id="591557at2759"/>
<protein>
    <recommendedName>
        <fullName evidence="1">F-box domain-containing protein</fullName>
    </recommendedName>
</protein>
<dbReference type="InterPro" id="IPR050796">
    <property type="entry name" value="SCF_F-box_component"/>
</dbReference>
<dbReference type="STRING" id="218851.A0A2G5CGP2"/>
<dbReference type="PANTHER" id="PTHR31672:SF13">
    <property type="entry name" value="F-BOX PROTEIN CPR30-LIKE"/>
    <property type="match status" value="1"/>
</dbReference>
<dbReference type="AlphaFoldDB" id="A0A2G5CGP2"/>
<dbReference type="Gene3D" id="1.20.1280.50">
    <property type="match status" value="1"/>
</dbReference>
<dbReference type="InterPro" id="IPR036047">
    <property type="entry name" value="F-box-like_dom_sf"/>
</dbReference>
<feature type="domain" description="F-box" evidence="1">
    <location>
        <begin position="4"/>
        <end position="45"/>
    </location>
</feature>
<dbReference type="EMBL" id="KZ305072">
    <property type="protein sequence ID" value="PIA30481.1"/>
    <property type="molecule type" value="Genomic_DNA"/>
</dbReference>
<dbReference type="Pfam" id="PF07734">
    <property type="entry name" value="FBA_1"/>
    <property type="match status" value="1"/>
</dbReference>
<organism evidence="2 3">
    <name type="scientific">Aquilegia coerulea</name>
    <name type="common">Rocky mountain columbine</name>
    <dbReference type="NCBI Taxonomy" id="218851"/>
    <lineage>
        <taxon>Eukaryota</taxon>
        <taxon>Viridiplantae</taxon>
        <taxon>Streptophyta</taxon>
        <taxon>Embryophyta</taxon>
        <taxon>Tracheophyta</taxon>
        <taxon>Spermatophyta</taxon>
        <taxon>Magnoliopsida</taxon>
        <taxon>Ranunculales</taxon>
        <taxon>Ranunculaceae</taxon>
        <taxon>Thalictroideae</taxon>
        <taxon>Aquilegia</taxon>
    </lineage>
</organism>
<dbReference type="InterPro" id="IPR001810">
    <property type="entry name" value="F-box_dom"/>
</dbReference>
<dbReference type="SMART" id="SM00256">
    <property type="entry name" value="FBOX"/>
    <property type="match status" value="1"/>
</dbReference>
<reference evidence="2 3" key="1">
    <citation type="submission" date="2017-09" db="EMBL/GenBank/DDBJ databases">
        <title>WGS assembly of Aquilegia coerulea Goldsmith.</title>
        <authorList>
            <person name="Hodges S."/>
            <person name="Kramer E."/>
            <person name="Nordborg M."/>
            <person name="Tomkins J."/>
            <person name="Borevitz J."/>
            <person name="Derieg N."/>
            <person name="Yan J."/>
            <person name="Mihaltcheva S."/>
            <person name="Hayes R.D."/>
            <person name="Rokhsar D."/>
        </authorList>
    </citation>
    <scope>NUCLEOTIDE SEQUENCE [LARGE SCALE GENOMIC DNA]</scope>
    <source>
        <strain evidence="3">cv. Goldsmith</strain>
    </source>
</reference>
<dbReference type="InterPro" id="IPR006527">
    <property type="entry name" value="F-box-assoc_dom_typ1"/>
</dbReference>
<keyword evidence="3" id="KW-1185">Reference proteome</keyword>
<name>A0A2G5CGP2_AQUCA</name>
<dbReference type="Proteomes" id="UP000230069">
    <property type="component" value="Unassembled WGS sequence"/>
</dbReference>
<dbReference type="SUPFAM" id="SSF81383">
    <property type="entry name" value="F-box domain"/>
    <property type="match status" value="1"/>
</dbReference>